<reference evidence="3 4" key="1">
    <citation type="submission" date="2024-10" db="EMBL/GenBank/DDBJ databases">
        <title>The Natural Products Discovery Center: Release of the First 8490 Sequenced Strains for Exploring Actinobacteria Biosynthetic Diversity.</title>
        <authorList>
            <person name="Kalkreuter E."/>
            <person name="Kautsar S.A."/>
            <person name="Yang D."/>
            <person name="Bader C.D."/>
            <person name="Teijaro C.N."/>
            <person name="Fluegel L."/>
            <person name="Davis C.M."/>
            <person name="Simpson J.R."/>
            <person name="Lauterbach L."/>
            <person name="Steele A.D."/>
            <person name="Gui C."/>
            <person name="Meng S."/>
            <person name="Li G."/>
            <person name="Viehrig K."/>
            <person name="Ye F."/>
            <person name="Su P."/>
            <person name="Kiefer A.F."/>
            <person name="Nichols A."/>
            <person name="Cepeda A.J."/>
            <person name="Yan W."/>
            <person name="Fan B."/>
            <person name="Jiang Y."/>
            <person name="Adhikari A."/>
            <person name="Zheng C.-J."/>
            <person name="Schuster L."/>
            <person name="Cowan T.M."/>
            <person name="Smanski M.J."/>
            <person name="Chevrette M.G."/>
            <person name="De Carvalho L.P.S."/>
            <person name="Shen B."/>
        </authorList>
    </citation>
    <scope>NUCLEOTIDE SEQUENCE [LARGE SCALE GENOMIC DNA]</scope>
    <source>
        <strain evidence="3 4">NPDC087220</strain>
    </source>
</reference>
<dbReference type="EMBL" id="JBIUYY010000013">
    <property type="protein sequence ID" value="MFJ2824627.1"/>
    <property type="molecule type" value="Genomic_DNA"/>
</dbReference>
<feature type="compositionally biased region" description="Polar residues" evidence="1">
    <location>
        <begin position="149"/>
        <end position="159"/>
    </location>
</feature>
<feature type="signal peptide" evidence="2">
    <location>
        <begin position="1"/>
        <end position="32"/>
    </location>
</feature>
<feature type="compositionally biased region" description="Low complexity" evidence="1">
    <location>
        <begin position="75"/>
        <end position="91"/>
    </location>
</feature>
<proteinExistence type="predicted"/>
<name>A0ABW8EMY9_STRT5</name>
<feature type="region of interest" description="Disordered" evidence="1">
    <location>
        <begin position="137"/>
        <end position="159"/>
    </location>
</feature>
<feature type="compositionally biased region" description="Basic and acidic residues" evidence="1">
    <location>
        <begin position="49"/>
        <end position="74"/>
    </location>
</feature>
<dbReference type="Proteomes" id="UP001617351">
    <property type="component" value="Unassembled WGS sequence"/>
</dbReference>
<evidence type="ECO:0000313" key="3">
    <source>
        <dbReference type="EMBL" id="MFJ2824627.1"/>
    </source>
</evidence>
<evidence type="ECO:0008006" key="5">
    <source>
        <dbReference type="Google" id="ProtNLM"/>
    </source>
</evidence>
<gene>
    <name evidence="3" type="ORF">ACIO7M_26405</name>
</gene>
<feature type="chain" id="PRO_5045301894" description="Secreted protein" evidence="2">
    <location>
        <begin position="33"/>
        <end position="159"/>
    </location>
</feature>
<keyword evidence="4" id="KW-1185">Reference proteome</keyword>
<evidence type="ECO:0000256" key="1">
    <source>
        <dbReference type="SAM" id="MobiDB-lite"/>
    </source>
</evidence>
<evidence type="ECO:0000256" key="2">
    <source>
        <dbReference type="SAM" id="SignalP"/>
    </source>
</evidence>
<protein>
    <recommendedName>
        <fullName evidence="5">Secreted protein</fullName>
    </recommendedName>
</protein>
<sequence>MSRISRTLRVALLTASTTLAAGGVLLPTGALAAPATPSTAVALPAERGGSGHDDRSGEERNTDQDDSSREHPAEEGTGSSDSTESESGVVSPDYCNSPNAAPGLCVNGKPLPKGDGTSKVPQGKIPCLAIDSPELCAQKQNPKPYVPSPTGSSSVGLAV</sequence>
<accession>A0ABW8EMY9</accession>
<keyword evidence="2" id="KW-0732">Signal</keyword>
<evidence type="ECO:0000313" key="4">
    <source>
        <dbReference type="Proteomes" id="UP001617351"/>
    </source>
</evidence>
<comment type="caution">
    <text evidence="3">The sequence shown here is derived from an EMBL/GenBank/DDBJ whole genome shotgun (WGS) entry which is preliminary data.</text>
</comment>
<feature type="region of interest" description="Disordered" evidence="1">
    <location>
        <begin position="41"/>
        <end position="125"/>
    </location>
</feature>
<organism evidence="3 4">
    <name type="scientific">Streptomyces toxytricini</name>
    <name type="common">Actinomyces toxytricini</name>
    <dbReference type="NCBI Taxonomy" id="67369"/>
    <lineage>
        <taxon>Bacteria</taxon>
        <taxon>Bacillati</taxon>
        <taxon>Actinomycetota</taxon>
        <taxon>Actinomycetes</taxon>
        <taxon>Kitasatosporales</taxon>
        <taxon>Streptomycetaceae</taxon>
        <taxon>Streptomyces</taxon>
    </lineage>
</organism>
<dbReference type="RefSeq" id="WP_365509125.1">
    <property type="nucleotide sequence ID" value="NZ_JBFANW010000179.1"/>
</dbReference>